<dbReference type="Pfam" id="PF13761">
    <property type="entry name" value="DUF4166"/>
    <property type="match status" value="1"/>
</dbReference>
<dbReference type="RefSeq" id="WP_349638733.1">
    <property type="nucleotide sequence ID" value="NZ_CP090958.1"/>
</dbReference>
<dbReference type="EMBL" id="CP090958">
    <property type="protein sequence ID" value="WGW11937.1"/>
    <property type="molecule type" value="Genomic_DNA"/>
</dbReference>
<evidence type="ECO:0000313" key="2">
    <source>
        <dbReference type="EMBL" id="WGW11937.1"/>
    </source>
</evidence>
<gene>
    <name evidence="2" type="ORF">LWF01_17915</name>
</gene>
<accession>A0ABY8QSL0</accession>
<name>A0ABY8QSL0_9MICO</name>
<feature type="domain" description="DUF4166" evidence="1">
    <location>
        <begin position="16"/>
        <end position="194"/>
    </location>
</feature>
<reference evidence="2 3" key="1">
    <citation type="submission" date="2023-05" db="EMBL/GenBank/DDBJ databases">
        <title>Lithophilousrod everest ZFBP1038 complete genpme.</title>
        <authorList>
            <person name="Tian M."/>
        </authorList>
    </citation>
    <scope>NUCLEOTIDE SEQUENCE [LARGE SCALE GENOMIC DNA]</scope>
    <source>
        <strain evidence="2 3">ZFBP1038</strain>
    </source>
</reference>
<keyword evidence="3" id="KW-1185">Reference proteome</keyword>
<proteinExistence type="predicted"/>
<protein>
    <submittedName>
        <fullName evidence="2">DUF4166 domain-containing protein</fullName>
    </submittedName>
</protein>
<evidence type="ECO:0000313" key="3">
    <source>
        <dbReference type="Proteomes" id="UP001209083"/>
    </source>
</evidence>
<organism evidence="2 3">
    <name type="scientific">Saxibacter everestensis</name>
    <dbReference type="NCBI Taxonomy" id="2909229"/>
    <lineage>
        <taxon>Bacteria</taxon>
        <taxon>Bacillati</taxon>
        <taxon>Actinomycetota</taxon>
        <taxon>Actinomycetes</taxon>
        <taxon>Micrococcales</taxon>
        <taxon>Brevibacteriaceae</taxon>
        <taxon>Saxibacter</taxon>
    </lineage>
</organism>
<dbReference type="Proteomes" id="UP001209083">
    <property type="component" value="Chromosome"/>
</dbReference>
<sequence>MSGVFQQALGSDFDRLHPELQQIFRGTAEGDATGWTGHGVFDEVGCVRPWLAPLLAPLQRDGALLSGFGRNVAFTIRNLADDGGLRATRIVNLDGAERTVVSWTTANGTGLVDYLGRHRRIVAYTTAAVREGELHLHSADAAIRARGRHFFLPRPLRPSVNTVHRFDARRKQHHITVIVTLPALGRLFSYRGWFDVTVD</sequence>
<dbReference type="InterPro" id="IPR025311">
    <property type="entry name" value="DUF4166"/>
</dbReference>
<evidence type="ECO:0000259" key="1">
    <source>
        <dbReference type="Pfam" id="PF13761"/>
    </source>
</evidence>